<accession>A0A1C4YED4</accession>
<proteinExistence type="predicted"/>
<dbReference type="InterPro" id="IPR009061">
    <property type="entry name" value="DNA-bd_dom_put_sf"/>
</dbReference>
<dbReference type="Proteomes" id="UP000198864">
    <property type="component" value="Unassembled WGS sequence"/>
</dbReference>
<dbReference type="AlphaFoldDB" id="A0A1C4YED4"/>
<dbReference type="STRING" id="285676.GA0070561_4121"/>
<dbReference type="RefSeq" id="WP_030329852.1">
    <property type="nucleotide sequence ID" value="NZ_CP192017.1"/>
</dbReference>
<dbReference type="Pfam" id="PF12728">
    <property type="entry name" value="HTH_17"/>
    <property type="match status" value="1"/>
</dbReference>
<evidence type="ECO:0000259" key="1">
    <source>
        <dbReference type="Pfam" id="PF12728"/>
    </source>
</evidence>
<dbReference type="EMBL" id="FMCR01000004">
    <property type="protein sequence ID" value="SCF19068.1"/>
    <property type="molecule type" value="Genomic_DNA"/>
</dbReference>
<name>A0A1C4YED4_9ACTN</name>
<protein>
    <submittedName>
        <fullName evidence="2">Transcriptional regulator, AlpA family</fullName>
    </submittedName>
</protein>
<reference evidence="2 3" key="1">
    <citation type="submission" date="2016-06" db="EMBL/GenBank/DDBJ databases">
        <authorList>
            <person name="Kjaerup R.B."/>
            <person name="Dalgaard T.S."/>
            <person name="Juul-Madsen H.R."/>
        </authorList>
    </citation>
    <scope>NUCLEOTIDE SEQUENCE [LARGE SCALE GENOMIC DNA]</scope>
    <source>
        <strain evidence="2 3">DSM 44871</strain>
    </source>
</reference>
<evidence type="ECO:0000313" key="2">
    <source>
        <dbReference type="EMBL" id="SCF19068.1"/>
    </source>
</evidence>
<feature type="domain" description="Helix-turn-helix" evidence="1">
    <location>
        <begin position="5"/>
        <end position="53"/>
    </location>
</feature>
<dbReference type="GeneID" id="300126588"/>
<organism evidence="2 3">
    <name type="scientific">Micromonospora saelicesensis</name>
    <dbReference type="NCBI Taxonomy" id="285676"/>
    <lineage>
        <taxon>Bacteria</taxon>
        <taxon>Bacillati</taxon>
        <taxon>Actinomycetota</taxon>
        <taxon>Actinomycetes</taxon>
        <taxon>Micromonosporales</taxon>
        <taxon>Micromonosporaceae</taxon>
        <taxon>Micromonospora</taxon>
    </lineage>
</organism>
<sequence>MNEELLTVPEVLAELRVPRSTWFYWRQTGKGPRVIKLPNGQLRVRRSALGRWLGDLEQDAA</sequence>
<evidence type="ECO:0000313" key="3">
    <source>
        <dbReference type="Proteomes" id="UP000198864"/>
    </source>
</evidence>
<dbReference type="InterPro" id="IPR041657">
    <property type="entry name" value="HTH_17"/>
</dbReference>
<gene>
    <name evidence="2" type="ORF">GA0070561_4121</name>
</gene>
<dbReference type="SUPFAM" id="SSF46955">
    <property type="entry name" value="Putative DNA-binding domain"/>
    <property type="match status" value="1"/>
</dbReference>